<evidence type="ECO:0000313" key="2">
    <source>
        <dbReference type="EMBL" id="KAJ4246278.1"/>
    </source>
</evidence>
<protein>
    <submittedName>
        <fullName evidence="2">Uncharacterized protein</fullName>
    </submittedName>
</protein>
<dbReference type="AlphaFoldDB" id="A0A9W8RNU9"/>
<name>A0A9W8RNU9_9HYPO</name>
<dbReference type="EMBL" id="JAOQAZ010000043">
    <property type="protein sequence ID" value="KAJ4246278.1"/>
    <property type="molecule type" value="Genomic_DNA"/>
</dbReference>
<feature type="chain" id="PRO_5040977863" evidence="1">
    <location>
        <begin position="20"/>
        <end position="130"/>
    </location>
</feature>
<keyword evidence="3" id="KW-1185">Reference proteome</keyword>
<evidence type="ECO:0000313" key="3">
    <source>
        <dbReference type="Proteomes" id="UP001152049"/>
    </source>
</evidence>
<reference evidence="2" key="1">
    <citation type="submission" date="2022-09" db="EMBL/GenBank/DDBJ databases">
        <title>Fusarium specimens isolated from Avocado Roots.</title>
        <authorList>
            <person name="Stajich J."/>
            <person name="Roper C."/>
            <person name="Heimlech-Rivalta G."/>
        </authorList>
    </citation>
    <scope>NUCLEOTIDE SEQUENCE</scope>
    <source>
        <strain evidence="2">CF00136</strain>
    </source>
</reference>
<comment type="caution">
    <text evidence="2">The sequence shown here is derived from an EMBL/GenBank/DDBJ whole genome shotgun (WGS) entry which is preliminary data.</text>
</comment>
<accession>A0A9W8RNU9</accession>
<evidence type="ECO:0000256" key="1">
    <source>
        <dbReference type="SAM" id="SignalP"/>
    </source>
</evidence>
<dbReference type="Proteomes" id="UP001152049">
    <property type="component" value="Unassembled WGS sequence"/>
</dbReference>
<organism evidence="2 3">
    <name type="scientific">Fusarium torreyae</name>
    <dbReference type="NCBI Taxonomy" id="1237075"/>
    <lineage>
        <taxon>Eukaryota</taxon>
        <taxon>Fungi</taxon>
        <taxon>Dikarya</taxon>
        <taxon>Ascomycota</taxon>
        <taxon>Pezizomycotina</taxon>
        <taxon>Sordariomycetes</taxon>
        <taxon>Hypocreomycetidae</taxon>
        <taxon>Hypocreales</taxon>
        <taxon>Nectriaceae</taxon>
        <taxon>Fusarium</taxon>
    </lineage>
</organism>
<gene>
    <name evidence="2" type="ORF">NW762_013629</name>
</gene>
<keyword evidence="1" id="KW-0732">Signal</keyword>
<dbReference type="OrthoDB" id="5022742at2759"/>
<feature type="signal peptide" evidence="1">
    <location>
        <begin position="1"/>
        <end position="19"/>
    </location>
</feature>
<sequence>MHFPYVLPFVAFGLGVANAAAIDDNNILDARAPQCPQGINLIRLQIKPGKSFTGVGKPGDCKPIPKNLKDFGLWSDGTKSLVPCFDCTVYQHSGCTGSSITIEGYVKFLAKGSKKQQWKSWKCVCKNCKD</sequence>
<proteinExistence type="predicted"/>